<evidence type="ECO:0000259" key="1">
    <source>
        <dbReference type="Pfam" id="PF13441"/>
    </source>
</evidence>
<dbReference type="RefSeq" id="WP_223989845.1">
    <property type="nucleotide sequence ID" value="NZ_CAJZAG010000006.1"/>
</dbReference>
<dbReference type="Pfam" id="PF13441">
    <property type="entry name" value="Gly-zipper_YMGG"/>
    <property type="match status" value="1"/>
</dbReference>
<evidence type="ECO:0000313" key="2">
    <source>
        <dbReference type="EMBL" id="CAG9174874.1"/>
    </source>
</evidence>
<organism evidence="2 3">
    <name type="scientific">Cupriavidus pampae</name>
    <dbReference type="NCBI Taxonomy" id="659251"/>
    <lineage>
        <taxon>Bacteria</taxon>
        <taxon>Pseudomonadati</taxon>
        <taxon>Pseudomonadota</taxon>
        <taxon>Betaproteobacteria</taxon>
        <taxon>Burkholderiales</taxon>
        <taxon>Burkholderiaceae</taxon>
        <taxon>Cupriavidus</taxon>
    </lineage>
</organism>
<evidence type="ECO:0000313" key="3">
    <source>
        <dbReference type="Proteomes" id="UP000706525"/>
    </source>
</evidence>
<dbReference type="EMBL" id="CAJZAG010000006">
    <property type="protein sequence ID" value="CAG9174874.1"/>
    <property type="molecule type" value="Genomic_DNA"/>
</dbReference>
<dbReference type="Proteomes" id="UP000706525">
    <property type="component" value="Unassembled WGS sequence"/>
</dbReference>
<accession>A0ABN7YN31</accession>
<reference evidence="2 3" key="1">
    <citation type="submission" date="2021-08" db="EMBL/GenBank/DDBJ databases">
        <authorList>
            <person name="Peeters C."/>
        </authorList>
    </citation>
    <scope>NUCLEOTIDE SEQUENCE [LARGE SCALE GENOMIC DNA]</scope>
    <source>
        <strain evidence="2 3">LMG 32289</strain>
    </source>
</reference>
<protein>
    <recommendedName>
        <fullName evidence="1">YMGG-like Gly-zipper domain-containing protein</fullName>
    </recommendedName>
</protein>
<keyword evidence="3" id="KW-1185">Reference proteome</keyword>
<dbReference type="PROSITE" id="PS51257">
    <property type="entry name" value="PROKAR_LIPOPROTEIN"/>
    <property type="match status" value="1"/>
</dbReference>
<gene>
    <name evidence="2" type="ORF">LMG32289_03168</name>
</gene>
<feature type="domain" description="YMGG-like Gly-zipper" evidence="1">
    <location>
        <begin position="30"/>
        <end position="70"/>
    </location>
</feature>
<name>A0ABN7YN31_9BURK</name>
<sequence length="74" mass="7120">MSTLHKLSRVALIGLTVSLFAGCADWSPKQRNTAIGAGVGAAGGAVLTNGSALGTLGGAAVGGVVGNVITNDKK</sequence>
<comment type="caution">
    <text evidence="2">The sequence shown here is derived from an EMBL/GenBank/DDBJ whole genome shotgun (WGS) entry which is preliminary data.</text>
</comment>
<proteinExistence type="predicted"/>
<dbReference type="InterPro" id="IPR027367">
    <property type="entry name" value="Gly-zipper_YMGG"/>
</dbReference>